<organism evidence="2 3">
    <name type="scientific">Haemaphysalis longicornis</name>
    <name type="common">Bush tick</name>
    <dbReference type="NCBI Taxonomy" id="44386"/>
    <lineage>
        <taxon>Eukaryota</taxon>
        <taxon>Metazoa</taxon>
        <taxon>Ecdysozoa</taxon>
        <taxon>Arthropoda</taxon>
        <taxon>Chelicerata</taxon>
        <taxon>Arachnida</taxon>
        <taxon>Acari</taxon>
        <taxon>Parasitiformes</taxon>
        <taxon>Ixodida</taxon>
        <taxon>Ixodoidea</taxon>
        <taxon>Ixodidae</taxon>
        <taxon>Haemaphysalinae</taxon>
        <taxon>Haemaphysalis</taxon>
    </lineage>
</organism>
<comment type="caution">
    <text evidence="2">The sequence shown here is derived from an EMBL/GenBank/DDBJ whole genome shotgun (WGS) entry which is preliminary data.</text>
</comment>
<accession>A0A9J6G290</accession>
<protein>
    <submittedName>
        <fullName evidence="2">Uncharacterized protein</fullName>
    </submittedName>
</protein>
<evidence type="ECO:0000256" key="1">
    <source>
        <dbReference type="SAM" id="MobiDB-lite"/>
    </source>
</evidence>
<name>A0A9J6G290_HAELO</name>
<dbReference type="VEuPathDB" id="VectorBase:HLOH_042258"/>
<dbReference type="AlphaFoldDB" id="A0A9J6G290"/>
<reference evidence="2 3" key="1">
    <citation type="journal article" date="2020" name="Cell">
        <title>Large-Scale Comparative Analyses of Tick Genomes Elucidate Their Genetic Diversity and Vector Capacities.</title>
        <authorList>
            <consortium name="Tick Genome and Microbiome Consortium (TIGMIC)"/>
            <person name="Jia N."/>
            <person name="Wang J."/>
            <person name="Shi W."/>
            <person name="Du L."/>
            <person name="Sun Y."/>
            <person name="Zhan W."/>
            <person name="Jiang J.F."/>
            <person name="Wang Q."/>
            <person name="Zhang B."/>
            <person name="Ji P."/>
            <person name="Bell-Sakyi L."/>
            <person name="Cui X.M."/>
            <person name="Yuan T.T."/>
            <person name="Jiang B.G."/>
            <person name="Yang W.F."/>
            <person name="Lam T.T."/>
            <person name="Chang Q.C."/>
            <person name="Ding S.J."/>
            <person name="Wang X.J."/>
            <person name="Zhu J.G."/>
            <person name="Ruan X.D."/>
            <person name="Zhao L."/>
            <person name="Wei J.T."/>
            <person name="Ye R.Z."/>
            <person name="Que T.C."/>
            <person name="Du C.H."/>
            <person name="Zhou Y.H."/>
            <person name="Cheng J.X."/>
            <person name="Dai P.F."/>
            <person name="Guo W.B."/>
            <person name="Han X.H."/>
            <person name="Huang E.J."/>
            <person name="Li L.F."/>
            <person name="Wei W."/>
            <person name="Gao Y.C."/>
            <person name="Liu J.Z."/>
            <person name="Shao H.Z."/>
            <person name="Wang X."/>
            <person name="Wang C.C."/>
            <person name="Yang T.C."/>
            <person name="Huo Q.B."/>
            <person name="Li W."/>
            <person name="Chen H.Y."/>
            <person name="Chen S.E."/>
            <person name="Zhou L.G."/>
            <person name="Ni X.B."/>
            <person name="Tian J.H."/>
            <person name="Sheng Y."/>
            <person name="Liu T."/>
            <person name="Pan Y.S."/>
            <person name="Xia L.Y."/>
            <person name="Li J."/>
            <person name="Zhao F."/>
            <person name="Cao W.C."/>
        </authorList>
    </citation>
    <scope>NUCLEOTIDE SEQUENCE [LARGE SCALE GENOMIC DNA]</scope>
    <source>
        <strain evidence="2">HaeL-2018</strain>
    </source>
</reference>
<keyword evidence="3" id="KW-1185">Reference proteome</keyword>
<gene>
    <name evidence="2" type="ORF">HPB48_007085</name>
</gene>
<evidence type="ECO:0000313" key="3">
    <source>
        <dbReference type="Proteomes" id="UP000821853"/>
    </source>
</evidence>
<feature type="region of interest" description="Disordered" evidence="1">
    <location>
        <begin position="116"/>
        <end position="162"/>
    </location>
</feature>
<dbReference type="Proteomes" id="UP000821853">
    <property type="component" value="Chromosome 2"/>
</dbReference>
<sequence length="162" mass="18094">MTFMVKVVRFDRTAQSFPEEILTSSMLFQCFKFGWGGDDPIYARKAKQCAFANGIVHKNQGLKESPQFALDSPILEWSHTDRTNRDPSEVRLMARLIRATSPPAAVRRREALTVPRRTINSRRRPVRRPRAVAPSAKGAQVDDVGARKQGNGSPRLAEASGC</sequence>
<evidence type="ECO:0000313" key="2">
    <source>
        <dbReference type="EMBL" id="KAH9368921.1"/>
    </source>
</evidence>
<dbReference type="EMBL" id="JABSTR010000004">
    <property type="protein sequence ID" value="KAH9368921.1"/>
    <property type="molecule type" value="Genomic_DNA"/>
</dbReference>
<proteinExistence type="predicted"/>
<feature type="compositionally biased region" description="Basic residues" evidence="1">
    <location>
        <begin position="119"/>
        <end position="130"/>
    </location>
</feature>